<keyword evidence="8 10" id="KW-0975">Bacterial flagellum</keyword>
<dbReference type="AlphaFoldDB" id="A0A2X4WBZ6"/>
<keyword evidence="7 10" id="KW-0472">Membrane</keyword>
<dbReference type="InterPro" id="IPR002010">
    <property type="entry name" value="T3SS_IM_R"/>
</dbReference>
<evidence type="ECO:0000256" key="3">
    <source>
        <dbReference type="ARBA" id="ARBA00021717"/>
    </source>
</evidence>
<feature type="transmembrane region" description="Helical" evidence="10">
    <location>
        <begin position="35"/>
        <end position="53"/>
    </location>
</feature>
<keyword evidence="5 10" id="KW-0812">Transmembrane</keyword>
<keyword evidence="11" id="KW-0282">Flagellum</keyword>
<evidence type="ECO:0000256" key="7">
    <source>
        <dbReference type="ARBA" id="ARBA00023136"/>
    </source>
</evidence>
<keyword evidence="11" id="KW-0969">Cilium</keyword>
<accession>A0A2X4WBZ6</accession>
<gene>
    <name evidence="11" type="primary">fliR</name>
    <name evidence="11" type="ORF">NCTC4824_02653</name>
</gene>
<evidence type="ECO:0000256" key="9">
    <source>
        <dbReference type="NCBIfam" id="TIGR01400"/>
    </source>
</evidence>
<dbReference type="GO" id="GO:0006605">
    <property type="term" value="P:protein targeting"/>
    <property type="evidence" value="ECO:0007669"/>
    <property type="project" value="UniProtKB-UniRule"/>
</dbReference>
<evidence type="ECO:0000256" key="4">
    <source>
        <dbReference type="ARBA" id="ARBA00022475"/>
    </source>
</evidence>
<evidence type="ECO:0000256" key="5">
    <source>
        <dbReference type="ARBA" id="ARBA00022692"/>
    </source>
</evidence>
<dbReference type="PANTHER" id="PTHR30065:SF1">
    <property type="entry name" value="SURFACE PRESENTATION OF ANTIGENS PROTEIN SPAR"/>
    <property type="match status" value="1"/>
</dbReference>
<dbReference type="PANTHER" id="PTHR30065">
    <property type="entry name" value="FLAGELLAR BIOSYNTHETIC PROTEIN FLIR"/>
    <property type="match status" value="1"/>
</dbReference>
<evidence type="ECO:0000256" key="1">
    <source>
        <dbReference type="ARBA" id="ARBA00002578"/>
    </source>
</evidence>
<organism evidence="11 12">
    <name type="scientific">Lederbergia lenta</name>
    <name type="common">Bacillus lentus</name>
    <dbReference type="NCBI Taxonomy" id="1467"/>
    <lineage>
        <taxon>Bacteria</taxon>
        <taxon>Bacillati</taxon>
        <taxon>Bacillota</taxon>
        <taxon>Bacilli</taxon>
        <taxon>Bacillales</taxon>
        <taxon>Bacillaceae</taxon>
        <taxon>Lederbergia</taxon>
    </lineage>
</organism>
<evidence type="ECO:0000256" key="6">
    <source>
        <dbReference type="ARBA" id="ARBA00022989"/>
    </source>
</evidence>
<evidence type="ECO:0000313" key="11">
    <source>
        <dbReference type="EMBL" id="SQI60219.1"/>
    </source>
</evidence>
<dbReference type="PRINTS" id="PR00953">
    <property type="entry name" value="TYPE3IMRPROT"/>
</dbReference>
<feature type="transmembrane region" description="Helical" evidence="10">
    <location>
        <begin position="122"/>
        <end position="140"/>
    </location>
</feature>
<dbReference type="KEGG" id="blen:NCTC4824_02653"/>
<comment type="subcellular location">
    <subcellularLocation>
        <location evidence="10">Cell membrane</location>
        <topology evidence="10">Multi-pass membrane protein</topology>
    </subcellularLocation>
    <subcellularLocation>
        <location evidence="10">Bacterial flagellum basal body</location>
    </subcellularLocation>
</comment>
<evidence type="ECO:0000313" key="12">
    <source>
        <dbReference type="Proteomes" id="UP000249134"/>
    </source>
</evidence>
<dbReference type="Pfam" id="PF01311">
    <property type="entry name" value="Bac_export_1"/>
    <property type="match status" value="1"/>
</dbReference>
<feature type="transmembrane region" description="Helical" evidence="10">
    <location>
        <begin position="210"/>
        <end position="237"/>
    </location>
</feature>
<dbReference type="NCBIfam" id="TIGR01400">
    <property type="entry name" value="fliR"/>
    <property type="match status" value="1"/>
</dbReference>
<feature type="transmembrane region" description="Helical" evidence="10">
    <location>
        <begin position="173"/>
        <end position="198"/>
    </location>
</feature>
<dbReference type="GO" id="GO:0005886">
    <property type="term" value="C:plasma membrane"/>
    <property type="evidence" value="ECO:0007669"/>
    <property type="project" value="UniProtKB-SubCell"/>
</dbReference>
<comment type="similarity">
    <text evidence="2 10">Belongs to the FliR/MopE/SpaR family.</text>
</comment>
<keyword evidence="4 10" id="KW-1003">Cell membrane</keyword>
<dbReference type="GO" id="GO:0009425">
    <property type="term" value="C:bacterial-type flagellum basal body"/>
    <property type="evidence" value="ECO:0007669"/>
    <property type="project" value="UniProtKB-SubCell"/>
</dbReference>
<evidence type="ECO:0000256" key="2">
    <source>
        <dbReference type="ARBA" id="ARBA00009772"/>
    </source>
</evidence>
<proteinExistence type="inferred from homology"/>
<dbReference type="Proteomes" id="UP000249134">
    <property type="component" value="Chromosome 1"/>
</dbReference>
<keyword evidence="12" id="KW-1185">Reference proteome</keyword>
<feature type="transmembrane region" description="Helical" evidence="10">
    <location>
        <begin position="6"/>
        <end position="28"/>
    </location>
</feature>
<dbReference type="STRING" id="1348624.GCA_001591545_01702"/>
<dbReference type="EMBL" id="LS483476">
    <property type="protein sequence ID" value="SQI60219.1"/>
    <property type="molecule type" value="Genomic_DNA"/>
</dbReference>
<evidence type="ECO:0000256" key="8">
    <source>
        <dbReference type="ARBA" id="ARBA00023143"/>
    </source>
</evidence>
<sequence>MENLLPDISIFLLVFMRVSAFFVTMPLFSYRTLPATYRIGFAFFLALLMQYTIDTDPIPFTGEYFLLIIKEASVGLLIGFIAFMILSAIQIAGGFIDFQMGFAIANVIDPQTGTQSPLIGQYLYMFSLLFLLAINGHHLILDGIFHSYQYIPIDQVFIPFGNASFIEYIAQSFGLMFMIAFQMSIPVVASLFLVDVALGIIARTVPQLNIFVVGFPIKIAVSFIVIFIVLGVMFGVVQHLFETMLYVMRTAMEYIGGLR</sequence>
<protein>
    <recommendedName>
        <fullName evidence="3 9">Flagellar biosynthetic protein FliR</fullName>
    </recommendedName>
</protein>
<dbReference type="InterPro" id="IPR006303">
    <property type="entry name" value="FliR"/>
</dbReference>
<keyword evidence="11" id="KW-0966">Cell projection</keyword>
<keyword evidence="6 10" id="KW-1133">Transmembrane helix</keyword>
<comment type="function">
    <text evidence="1 10">Role in flagellar biosynthesis.</text>
</comment>
<dbReference type="RefSeq" id="WP_066139633.1">
    <property type="nucleotide sequence ID" value="NZ_CBCSGM010000001.1"/>
</dbReference>
<dbReference type="GO" id="GO:0044780">
    <property type="term" value="P:bacterial-type flagellum assembly"/>
    <property type="evidence" value="ECO:0007669"/>
    <property type="project" value="UniProtKB-UniRule"/>
</dbReference>
<reference evidence="11 12" key="1">
    <citation type="submission" date="2018-06" db="EMBL/GenBank/DDBJ databases">
        <authorList>
            <consortium name="Pathogen Informatics"/>
            <person name="Doyle S."/>
        </authorList>
    </citation>
    <scope>NUCLEOTIDE SEQUENCE [LARGE SCALE GENOMIC DNA]</scope>
    <source>
        <strain evidence="11 12">NCTC4824</strain>
    </source>
</reference>
<name>A0A2X4WBZ6_LEDLE</name>
<evidence type="ECO:0000256" key="10">
    <source>
        <dbReference type="RuleBase" id="RU362071"/>
    </source>
</evidence>
<feature type="transmembrane region" description="Helical" evidence="10">
    <location>
        <begin position="73"/>
        <end position="96"/>
    </location>
</feature>